<evidence type="ECO:0008006" key="4">
    <source>
        <dbReference type="Google" id="ProtNLM"/>
    </source>
</evidence>
<dbReference type="eggNOG" id="ENOG502Z7XP">
    <property type="taxonomic scope" value="Bacteria"/>
</dbReference>
<dbReference type="Proteomes" id="UP000003160">
    <property type="component" value="Unassembled WGS sequence"/>
</dbReference>
<name>D1PXL3_9BACT</name>
<dbReference type="RefSeq" id="WP_007173801.1">
    <property type="nucleotide sequence ID" value="NZ_GG704781.1"/>
</dbReference>
<sequence length="524" mass="59841">MKHLSTVFVLMLMALRTSAQYAWQEGADADRLDLGKNITYEIEAQGSFSGEKTPLWLNANKYGLSSLEKNNGYLRGQVIRPLNNDSTRRWGVGYGIDMAVPMNYTSDVVVQQAFVEARWLHGVLSVGAKEYPMELKNNSLSSGSQTFGINARPVPQIRLALPKYWTIPVLGRWFHIKGHLAYGKMTDDQWQHDFTGKASKYADDVLYHSKAGYLKIGSEEDRFLPFSVELGVEMASQFGGTSYQPGAEGKMMPMKNASSVKSFLKALVPGGADAPEHGTVYQNEEGNILGSWLFRANYNTDGWNLSVYADKYFEDHSSMLFLDYDGYGEGEEWNVRKRRHYFMYDLKDLMLGAEFNLKHGRWFRNIVFEYIYTKYQSGPIYHDHTEGRSEHVSGIDNFYNHYIFTGWQHWGQAIGNPLYTSPVYNADGRIEFKNNRFVAYHLGFDGRPTERLDYRVLLTHQTGYGTYDNPYPDKRYNTSFLVEAAYRFPKQWKVTGAYGMDFGKILGDNAGFQITLSKSGIFSL</sequence>
<accession>D1PXL3</accession>
<organism evidence="2 3">
    <name type="scientific">Hallella bergensis DSM 17361</name>
    <dbReference type="NCBI Taxonomy" id="585502"/>
    <lineage>
        <taxon>Bacteria</taxon>
        <taxon>Pseudomonadati</taxon>
        <taxon>Bacteroidota</taxon>
        <taxon>Bacteroidia</taxon>
        <taxon>Bacteroidales</taxon>
        <taxon>Prevotellaceae</taxon>
        <taxon>Hallella</taxon>
    </lineage>
</organism>
<dbReference type="InterPro" id="IPR038636">
    <property type="entry name" value="Wzi_sf"/>
</dbReference>
<gene>
    <name evidence="2" type="ORF">HMPREF0645_1698</name>
</gene>
<comment type="caution">
    <text evidence="2">The sequence shown here is derived from an EMBL/GenBank/DDBJ whole genome shotgun (WGS) entry which is preliminary data.</text>
</comment>
<reference evidence="2 3" key="1">
    <citation type="submission" date="2009-10" db="EMBL/GenBank/DDBJ databases">
        <authorList>
            <person name="Qin X."/>
            <person name="Bachman B."/>
            <person name="Battles P."/>
            <person name="Bell A."/>
            <person name="Bess C."/>
            <person name="Bickham C."/>
            <person name="Chaboub L."/>
            <person name="Chen D."/>
            <person name="Coyle M."/>
            <person name="Deiros D.R."/>
            <person name="Dinh H."/>
            <person name="Forbes L."/>
            <person name="Fowler G."/>
            <person name="Francisco L."/>
            <person name="Fu Q."/>
            <person name="Gubbala S."/>
            <person name="Hale W."/>
            <person name="Han Y."/>
            <person name="Hemphill L."/>
            <person name="Highlander S.K."/>
            <person name="Hirani K."/>
            <person name="Hogues M."/>
            <person name="Jackson L."/>
            <person name="Jakkamsetti A."/>
            <person name="Javaid M."/>
            <person name="Jiang H."/>
            <person name="Korchina V."/>
            <person name="Kovar C."/>
            <person name="Lara F."/>
            <person name="Lee S."/>
            <person name="Mata R."/>
            <person name="Mathew T."/>
            <person name="Moen C."/>
            <person name="Morales K."/>
            <person name="Munidasa M."/>
            <person name="Nazareth L."/>
            <person name="Ngo R."/>
            <person name="Nguyen L."/>
            <person name="Okwuonu G."/>
            <person name="Ongeri F."/>
            <person name="Patil S."/>
            <person name="Petrosino J."/>
            <person name="Pham C."/>
            <person name="Pham P."/>
            <person name="Pu L.-L."/>
            <person name="Puazo M."/>
            <person name="Raj R."/>
            <person name="Reid J."/>
            <person name="Rouhana J."/>
            <person name="Saada N."/>
            <person name="Shang Y."/>
            <person name="Simmons D."/>
            <person name="Thornton R."/>
            <person name="Warren J."/>
            <person name="Weissenberger G."/>
            <person name="Zhang J."/>
            <person name="Zhang L."/>
            <person name="Zhou C."/>
            <person name="Zhu D."/>
            <person name="Muzny D."/>
            <person name="Worley K."/>
            <person name="Gibbs R."/>
        </authorList>
    </citation>
    <scope>NUCLEOTIDE SEQUENCE [LARGE SCALE GENOMIC DNA]</scope>
    <source>
        <strain evidence="2 3">DSM 17361</strain>
    </source>
</reference>
<evidence type="ECO:0000313" key="2">
    <source>
        <dbReference type="EMBL" id="EFA43837.1"/>
    </source>
</evidence>
<dbReference type="EMBL" id="ACKS01000071">
    <property type="protein sequence ID" value="EFA43837.1"/>
    <property type="molecule type" value="Genomic_DNA"/>
</dbReference>
<feature type="signal peptide" evidence="1">
    <location>
        <begin position="1"/>
        <end position="21"/>
    </location>
</feature>
<dbReference type="HOGENOM" id="CLU_038260_0_0_10"/>
<keyword evidence="1" id="KW-0732">Signal</keyword>
<feature type="chain" id="PRO_5003026037" description="Capsule assembly protein Wzi" evidence="1">
    <location>
        <begin position="22"/>
        <end position="524"/>
    </location>
</feature>
<dbReference type="AlphaFoldDB" id="D1PXL3"/>
<evidence type="ECO:0000313" key="3">
    <source>
        <dbReference type="Proteomes" id="UP000003160"/>
    </source>
</evidence>
<keyword evidence="3" id="KW-1185">Reference proteome</keyword>
<dbReference type="Gene3D" id="2.40.160.130">
    <property type="entry name" value="Capsule assembly protein Wzi"/>
    <property type="match status" value="1"/>
</dbReference>
<evidence type="ECO:0000256" key="1">
    <source>
        <dbReference type="SAM" id="SignalP"/>
    </source>
</evidence>
<proteinExistence type="predicted"/>
<protein>
    <recommendedName>
        <fullName evidence="4">Capsule assembly protein Wzi</fullName>
    </recommendedName>
</protein>